<name>A0A3S3MJ10_9MAGN</name>
<evidence type="ECO:0000313" key="4">
    <source>
        <dbReference type="EMBL" id="RWR77309.1"/>
    </source>
</evidence>
<comment type="caution">
    <text evidence="4">The sequence shown here is derived from an EMBL/GenBank/DDBJ whole genome shotgun (WGS) entry which is preliminary data.</text>
</comment>
<dbReference type="AlphaFoldDB" id="A0A3S3MJ10"/>
<dbReference type="STRING" id="337451.A0A3S3MJ10"/>
<gene>
    <name evidence="4" type="ORF">CKAN_00579000</name>
</gene>
<dbReference type="OrthoDB" id="671595at2759"/>
<dbReference type="InterPro" id="IPR036186">
    <property type="entry name" value="Serpin_sf"/>
</dbReference>
<dbReference type="PANTHER" id="PTHR11461">
    <property type="entry name" value="SERINE PROTEASE INHIBITOR, SERPIN"/>
    <property type="match status" value="1"/>
</dbReference>
<evidence type="ECO:0000259" key="3">
    <source>
        <dbReference type="SMART" id="SM00093"/>
    </source>
</evidence>
<dbReference type="CDD" id="cd02043">
    <property type="entry name" value="serpinP_plants"/>
    <property type="match status" value="3"/>
</dbReference>
<keyword evidence="5" id="KW-1185">Reference proteome</keyword>
<protein>
    <submittedName>
        <fullName evidence="4">Protease inhibitor I4, serpin, conserved site-containing protein</fullName>
    </submittedName>
</protein>
<evidence type="ECO:0000256" key="2">
    <source>
        <dbReference type="RuleBase" id="RU000411"/>
    </source>
</evidence>
<organism evidence="4 5">
    <name type="scientific">Cinnamomum micranthum f. kanehirae</name>
    <dbReference type="NCBI Taxonomy" id="337451"/>
    <lineage>
        <taxon>Eukaryota</taxon>
        <taxon>Viridiplantae</taxon>
        <taxon>Streptophyta</taxon>
        <taxon>Embryophyta</taxon>
        <taxon>Tracheophyta</taxon>
        <taxon>Spermatophyta</taxon>
        <taxon>Magnoliopsida</taxon>
        <taxon>Magnoliidae</taxon>
        <taxon>Laurales</taxon>
        <taxon>Lauraceae</taxon>
        <taxon>Cinnamomum</taxon>
    </lineage>
</organism>
<dbReference type="Proteomes" id="UP000283530">
    <property type="component" value="Unassembled WGS sequence"/>
</dbReference>
<dbReference type="Gene3D" id="2.30.39.10">
    <property type="entry name" value="Alpha-1-antitrypsin, domain 1"/>
    <property type="match status" value="3"/>
</dbReference>
<dbReference type="GO" id="GO:0005615">
    <property type="term" value="C:extracellular space"/>
    <property type="evidence" value="ECO:0007669"/>
    <property type="project" value="InterPro"/>
</dbReference>
<dbReference type="PANTHER" id="PTHR11461:SF211">
    <property type="entry name" value="GH10112P-RELATED"/>
    <property type="match status" value="1"/>
</dbReference>
<dbReference type="EMBL" id="QPKB01000002">
    <property type="protein sequence ID" value="RWR77309.1"/>
    <property type="molecule type" value="Genomic_DNA"/>
</dbReference>
<accession>A0A3S3MJ10</accession>
<dbReference type="Gene3D" id="3.30.497.10">
    <property type="entry name" value="Antithrombin, subunit I, domain 2"/>
    <property type="match status" value="3"/>
</dbReference>
<dbReference type="SMART" id="SM00093">
    <property type="entry name" value="SERPIN"/>
    <property type="match status" value="3"/>
</dbReference>
<proteinExistence type="inferred from homology"/>
<sequence length="1206" mass="135250">MLLLQHIRSDLFNHSPHLKYTYVCFKYNAFIETTDIISFLKLLNQKQPKDTLMNMDFYMQIANNVGLKESQNGSNFLFSPVSIHAVLSMVAAGSSGQTSKQILSFLKSESTHALKSVVSQLIHVISADETQNGGPRLSFVNGVWVDKSFSMKSTFQETMDTIFKAKAKAGHEVEKEVNLWASDATNNLIKELLPEGSLDEETVLVLANALYFKGQWDEKFDPSETQDGDFYLFNGTTVQVPFMTSKNEQLIQSFDDFQVLKLPYRKGQDERRLAMYIFLPNRRDGLPDLVKKLSSDYEFLDGLTFFKSAEVGNLRLPKFKISFQFEASTTMKELGMVLPFSDVAELTEMVEPSSKLSVSNIFHKSYVEMNEEGTEAAAVTAGGLLPASYSPPRDFVADHPFMFMIREDVSRAVLFIGNVPGDTLLNMDFYMKLAKKIGLKEFQAGSNFLFSPLSIHAVLSMVAAGASGRTLKQILSLLKSESTHDLNSAASQLLRLISSEGTLEKGKLLSAMVNGIWVDKSFSLTPSFKETMNTIFRAEAKEVDFQTKGHEVKKEVNLWAERATNGLIKDPVPHLDESDVLVLANALYFKGMWRNKFDPIFHLLNGQIVHVPSMTSTRRQCIEHFYSSNGNIGFKVLKLPYHGALDMLDVWQINRLLYEGSQDVRQFSMYFFLPDERDGLPNLIENLSSPSGLSNNYFYVTEVPVGEFWLPKFKISFAMDASQIMMESGLVLPFLDMKEFPNMVVYSEENIPFCISKIFHKSVVEVNEDGAEAAAVTVSSGLMTASPRGGRSSPRKRIDFVADHPFMFMIREDEKEVVLFVGSQPHNKSFNCDFYMQIAQNVGLEKAQRGSNFVFSPLSIHVALSMVAIGSKGHTLEQMLSFLKSQSVDDLNSLCSSLLGLMSANEGPRLAFANGVWLGKTFSLKPSFKETLNTIYRADARAVDFQTVSGKVEKEVNSWVAETTNGLIKELLPHGSLNISTALVLANALYFKGEWNDKFDPSKTRNGEFYLFNGSSIQVPFMTSQNKQFIRFFDNFRVLKLPYQQGQDGRQLAMYIFLPDQKDGLPNLVNRCCSDSGLLNSLNYFGRVSVGDFRLPKFKISFGFEASTIMKGLGLVLPFSDVGELTEMVEQSHRLFVSKILHKSYIEINEEGTEAAAATVVSIKLFRSYSPPIDFVADHPFMFIIREDVSGAVLFIGNVINPLLTD</sequence>
<reference evidence="4 5" key="1">
    <citation type="journal article" date="2019" name="Nat. Plants">
        <title>Stout camphor tree genome fills gaps in understanding of flowering plant genome evolution.</title>
        <authorList>
            <person name="Chaw S.M."/>
            <person name="Liu Y.C."/>
            <person name="Wu Y.W."/>
            <person name="Wang H.Y."/>
            <person name="Lin C.I."/>
            <person name="Wu C.S."/>
            <person name="Ke H.M."/>
            <person name="Chang L.Y."/>
            <person name="Hsu C.Y."/>
            <person name="Yang H.T."/>
            <person name="Sudianto E."/>
            <person name="Hsu M.H."/>
            <person name="Wu K.P."/>
            <person name="Wang L.N."/>
            <person name="Leebens-Mack J.H."/>
            <person name="Tsai I.J."/>
        </authorList>
    </citation>
    <scope>NUCLEOTIDE SEQUENCE [LARGE SCALE GENOMIC DNA]</scope>
    <source>
        <strain evidence="5">cv. Chaw 1501</strain>
        <tissue evidence="4">Young leaves</tissue>
    </source>
</reference>
<dbReference type="InterPro" id="IPR042185">
    <property type="entry name" value="Serpin_sf_2"/>
</dbReference>
<dbReference type="InterPro" id="IPR023796">
    <property type="entry name" value="Serpin_dom"/>
</dbReference>
<dbReference type="InterPro" id="IPR042178">
    <property type="entry name" value="Serpin_sf_1"/>
</dbReference>
<feature type="domain" description="Serpin" evidence="3">
    <location>
        <begin position="836"/>
        <end position="1202"/>
    </location>
</feature>
<feature type="domain" description="Serpin" evidence="3">
    <location>
        <begin position="427"/>
        <end position="825"/>
    </location>
</feature>
<dbReference type="InterPro" id="IPR023795">
    <property type="entry name" value="Serpin_CS"/>
</dbReference>
<dbReference type="Pfam" id="PF00079">
    <property type="entry name" value="Serpin"/>
    <property type="match status" value="3"/>
</dbReference>
<evidence type="ECO:0000256" key="1">
    <source>
        <dbReference type="ARBA" id="ARBA00009500"/>
    </source>
</evidence>
<dbReference type="SUPFAM" id="SSF56574">
    <property type="entry name" value="Serpins"/>
    <property type="match status" value="3"/>
</dbReference>
<evidence type="ECO:0000313" key="5">
    <source>
        <dbReference type="Proteomes" id="UP000283530"/>
    </source>
</evidence>
<feature type="domain" description="Serpin" evidence="3">
    <location>
        <begin position="55"/>
        <end position="420"/>
    </location>
</feature>
<dbReference type="InterPro" id="IPR000215">
    <property type="entry name" value="Serpin_fam"/>
</dbReference>
<comment type="similarity">
    <text evidence="1 2">Belongs to the serpin family.</text>
</comment>
<dbReference type="PROSITE" id="PS00284">
    <property type="entry name" value="SERPIN"/>
    <property type="match status" value="3"/>
</dbReference>
<dbReference type="GO" id="GO:0004867">
    <property type="term" value="F:serine-type endopeptidase inhibitor activity"/>
    <property type="evidence" value="ECO:0007669"/>
    <property type="project" value="InterPro"/>
</dbReference>